<dbReference type="InterPro" id="IPR011992">
    <property type="entry name" value="EF-hand-dom_pair"/>
</dbReference>
<dbReference type="PANTHER" id="PTHR46571">
    <property type="entry name" value="SORTING NEXIN-8"/>
    <property type="match status" value="1"/>
</dbReference>
<keyword evidence="3" id="KW-1185">Reference proteome</keyword>
<proteinExistence type="predicted"/>
<sequence>MDKMSADLTFGSVPPFYREVYEILCPNQEQVDEDLLVNLLLKSSLPRATITQIWDAVDNKSGFVNRNGLYKALALTALAQNGKTIHDKLLESYAGQELPKPSLGDLGDLRTTSVKLRREKNPNILGYNYRELCDLDAIKVELMPEKKGIILKHVEYEVTSRNYKTTVPSLQ</sequence>
<dbReference type="Proteomes" id="UP000683360">
    <property type="component" value="Unassembled WGS sequence"/>
</dbReference>
<dbReference type="SUPFAM" id="SSF47473">
    <property type="entry name" value="EF-hand"/>
    <property type="match status" value="1"/>
</dbReference>
<name>A0A8S3VHE9_MYTED</name>
<dbReference type="PANTHER" id="PTHR46571:SF1">
    <property type="entry name" value="SORTING NEXIN-8"/>
    <property type="match status" value="1"/>
</dbReference>
<dbReference type="InterPro" id="IPR028662">
    <property type="entry name" value="SNX8/Mvp1"/>
</dbReference>
<dbReference type="GO" id="GO:0035091">
    <property type="term" value="F:phosphatidylinositol binding"/>
    <property type="evidence" value="ECO:0007669"/>
    <property type="project" value="InterPro"/>
</dbReference>
<evidence type="ECO:0000313" key="3">
    <source>
        <dbReference type="Proteomes" id="UP000683360"/>
    </source>
</evidence>
<accession>A0A8S3VHE9</accession>
<gene>
    <name evidence="2" type="ORF">MEDL_64588</name>
</gene>
<dbReference type="Pfam" id="PF12763">
    <property type="entry name" value="EH"/>
    <property type="match status" value="1"/>
</dbReference>
<dbReference type="EMBL" id="CAJPWZ010003138">
    <property type="protein sequence ID" value="CAG2253001.1"/>
    <property type="molecule type" value="Genomic_DNA"/>
</dbReference>
<dbReference type="Gene3D" id="1.10.238.10">
    <property type="entry name" value="EF-hand"/>
    <property type="match status" value="1"/>
</dbReference>
<comment type="caution">
    <text evidence="2">The sequence shown here is derived from an EMBL/GenBank/DDBJ whole genome shotgun (WGS) entry which is preliminary data.</text>
</comment>
<dbReference type="GO" id="GO:0031901">
    <property type="term" value="C:early endosome membrane"/>
    <property type="evidence" value="ECO:0007669"/>
    <property type="project" value="TreeGrafter"/>
</dbReference>
<reference evidence="2" key="1">
    <citation type="submission" date="2021-03" db="EMBL/GenBank/DDBJ databases">
        <authorList>
            <person name="Bekaert M."/>
        </authorList>
    </citation>
    <scope>NUCLEOTIDE SEQUENCE</scope>
</reference>
<dbReference type="GO" id="GO:0034498">
    <property type="term" value="P:early endosome to Golgi transport"/>
    <property type="evidence" value="ECO:0007669"/>
    <property type="project" value="TreeGrafter"/>
</dbReference>
<dbReference type="AlphaFoldDB" id="A0A8S3VHE9"/>
<dbReference type="GO" id="GO:0006886">
    <property type="term" value="P:intracellular protein transport"/>
    <property type="evidence" value="ECO:0007669"/>
    <property type="project" value="TreeGrafter"/>
</dbReference>
<dbReference type="InterPro" id="IPR000261">
    <property type="entry name" value="EH_dom"/>
</dbReference>
<evidence type="ECO:0000259" key="1">
    <source>
        <dbReference type="Pfam" id="PF12763"/>
    </source>
</evidence>
<protein>
    <submittedName>
        <fullName evidence="2">SNX8</fullName>
    </submittedName>
</protein>
<evidence type="ECO:0000313" key="2">
    <source>
        <dbReference type="EMBL" id="CAG2253001.1"/>
    </source>
</evidence>
<feature type="domain" description="EH" evidence="1">
    <location>
        <begin position="17"/>
        <end position="85"/>
    </location>
</feature>
<organism evidence="2 3">
    <name type="scientific">Mytilus edulis</name>
    <name type="common">Blue mussel</name>
    <dbReference type="NCBI Taxonomy" id="6550"/>
    <lineage>
        <taxon>Eukaryota</taxon>
        <taxon>Metazoa</taxon>
        <taxon>Spiralia</taxon>
        <taxon>Lophotrochozoa</taxon>
        <taxon>Mollusca</taxon>
        <taxon>Bivalvia</taxon>
        <taxon>Autobranchia</taxon>
        <taxon>Pteriomorphia</taxon>
        <taxon>Mytilida</taxon>
        <taxon>Mytiloidea</taxon>
        <taxon>Mytilidae</taxon>
        <taxon>Mytilinae</taxon>
        <taxon>Mytilus</taxon>
    </lineage>
</organism>
<dbReference type="GO" id="GO:0005829">
    <property type="term" value="C:cytosol"/>
    <property type="evidence" value="ECO:0007669"/>
    <property type="project" value="GOC"/>
</dbReference>
<dbReference type="OrthoDB" id="10064318at2759"/>